<evidence type="ECO:0000313" key="3">
    <source>
        <dbReference type="EMBL" id="KRX08737.1"/>
    </source>
</evidence>
<protein>
    <recommendedName>
        <fullName evidence="2">PWWP domain-containing protein</fullName>
    </recommendedName>
</protein>
<feature type="compositionally biased region" description="Basic and acidic residues" evidence="1">
    <location>
        <begin position="191"/>
        <end position="242"/>
    </location>
</feature>
<dbReference type="EMBL" id="LDAU01000058">
    <property type="protein sequence ID" value="KRX08737.1"/>
    <property type="molecule type" value="Genomic_DNA"/>
</dbReference>
<proteinExistence type="predicted"/>
<keyword evidence="4" id="KW-1185">Reference proteome</keyword>
<dbReference type="Proteomes" id="UP000054937">
    <property type="component" value="Unassembled WGS sequence"/>
</dbReference>
<evidence type="ECO:0000313" key="4">
    <source>
        <dbReference type="Proteomes" id="UP000054937"/>
    </source>
</evidence>
<feature type="region of interest" description="Disordered" evidence="1">
    <location>
        <begin position="694"/>
        <end position="724"/>
    </location>
</feature>
<feature type="compositionally biased region" description="Polar residues" evidence="1">
    <location>
        <begin position="494"/>
        <end position="513"/>
    </location>
</feature>
<feature type="compositionally biased region" description="Low complexity" evidence="1">
    <location>
        <begin position="339"/>
        <end position="363"/>
    </location>
</feature>
<reference evidence="3 4" key="1">
    <citation type="journal article" date="2015" name="Sci. Rep.">
        <title>Genome of the facultative scuticociliatosis pathogen Pseudocohnilembus persalinus provides insight into its virulence through horizontal gene transfer.</title>
        <authorList>
            <person name="Xiong J."/>
            <person name="Wang G."/>
            <person name="Cheng J."/>
            <person name="Tian M."/>
            <person name="Pan X."/>
            <person name="Warren A."/>
            <person name="Jiang C."/>
            <person name="Yuan D."/>
            <person name="Miao W."/>
        </authorList>
    </citation>
    <scope>NUCLEOTIDE SEQUENCE [LARGE SCALE GENOMIC DNA]</scope>
    <source>
        <strain evidence="3">36N120E</strain>
    </source>
</reference>
<accession>A0A0V0R2M5</accession>
<dbReference type="InterPro" id="IPR000313">
    <property type="entry name" value="PWWP_dom"/>
</dbReference>
<dbReference type="SUPFAM" id="SSF63748">
    <property type="entry name" value="Tudor/PWWP/MBT"/>
    <property type="match status" value="1"/>
</dbReference>
<sequence length="951" mass="110498">MAQTKKIKKDQVVWAKVKGYPWWPAVVAQISSSQQNILVNFLNDNSHCNLQKNFILDFMDNLEQFQKHVQSQKNKQLVEAIKMGKRISQGETNFKEERKKYVQEEEDSFEDEEESSDESGSEDSNSQSGSGSSGSSSESESQNASKSKQQQTQNKKQENQEDKQKKSQQSIKKKSQFKDIAQGRLKKQKDSKKSEISKQDKQEKSEKNGKTDKQDKEQKIEKEKNKIKNRSQEQQKEKESILKKRVVRKIYSSDTVSSDEEDEDQTNMSKQSSKTNSKQSQKKKKNPSTPKESALSQMSKNSQKSQSSQKKQEQKVLQQINKCSKNQKKQNEHKFDTAQSSSDQSDQEHQQNSNNISNNTNNIKLKKKKSIHHIIQQDGEAEMKRSTRSTNNISQWKKELEFLNKYNGDVNGNKKVGQLIKEAGIEQKQIEQKSIKKQCNEQSNNFHSSLNVKKNSVQLNEKDLNTLKQNLKMVQSLNKKDLKAIRKNTLNSSYSSFANGGNSEKSSPSQSDWPTKKIKTNINNNNNHDICQEIASENADTIYQVSPQTEQNKFGHGEDTHLTGLAQQLQQESEKQNLNIERFLIQNNSHSTELLINQSSDNKQILQEETQQINQTIEEEKFSSQDQNDLNIGNQIQQTLDEIKQKQQPQQSTKYFLNIYKNKYTLKAEKQIEYFIENLDNVIQNIALLKENNNSKKDEKKNTKKEKKNQQETQEESQQNQNSCAINKKVEETIKILLNDFNKNYQEVFQYIDYQNNLIAQKLNFIHTLIDENYSQLFQNQIQQLNEVLQTVFKQMIQQAFTIPFNENEQLQNLFKIENEDQNKQIEQKMIENLNKIIHNHAQQIQMTNIGSKNKNEIILSNKQNSNNQHQGPTLRHKQSVHNIEVEEQKKSQDLHIRKKVCLKLIESCSLELQQIQELSQQQKFGELGKLISREISLYSSHKYSEDKILV</sequence>
<feature type="domain" description="PWWP" evidence="2">
    <location>
        <begin position="9"/>
        <end position="27"/>
    </location>
</feature>
<gene>
    <name evidence="3" type="ORF">PPERSA_08048</name>
</gene>
<feature type="compositionally biased region" description="Acidic residues" evidence="1">
    <location>
        <begin position="104"/>
        <end position="121"/>
    </location>
</feature>
<organism evidence="3 4">
    <name type="scientific">Pseudocohnilembus persalinus</name>
    <name type="common">Ciliate</name>
    <dbReference type="NCBI Taxonomy" id="266149"/>
    <lineage>
        <taxon>Eukaryota</taxon>
        <taxon>Sar</taxon>
        <taxon>Alveolata</taxon>
        <taxon>Ciliophora</taxon>
        <taxon>Intramacronucleata</taxon>
        <taxon>Oligohymenophorea</taxon>
        <taxon>Scuticociliatia</taxon>
        <taxon>Philasterida</taxon>
        <taxon>Pseudocohnilembidae</taxon>
        <taxon>Pseudocohnilembus</taxon>
    </lineage>
</organism>
<feature type="compositionally biased region" description="Low complexity" evidence="1">
    <location>
        <begin position="269"/>
        <end position="279"/>
    </location>
</feature>
<evidence type="ECO:0000256" key="1">
    <source>
        <dbReference type="SAM" id="MobiDB-lite"/>
    </source>
</evidence>
<feature type="region of interest" description="Disordered" evidence="1">
    <location>
        <begin position="94"/>
        <end position="390"/>
    </location>
</feature>
<dbReference type="Pfam" id="PF00855">
    <property type="entry name" value="PWWP"/>
    <property type="match status" value="1"/>
</dbReference>
<dbReference type="InParanoid" id="A0A0V0R2M5"/>
<evidence type="ECO:0000259" key="2">
    <source>
        <dbReference type="PROSITE" id="PS50812"/>
    </source>
</evidence>
<feature type="compositionally biased region" description="Basic and acidic residues" evidence="1">
    <location>
        <begin position="94"/>
        <end position="103"/>
    </location>
</feature>
<feature type="compositionally biased region" description="Basic and acidic residues" evidence="1">
    <location>
        <begin position="155"/>
        <end position="165"/>
    </location>
</feature>
<name>A0A0V0R2M5_PSEPJ</name>
<dbReference type="Gene3D" id="2.30.30.140">
    <property type="match status" value="1"/>
</dbReference>
<dbReference type="SMART" id="SM00293">
    <property type="entry name" value="PWWP"/>
    <property type="match status" value="1"/>
</dbReference>
<dbReference type="AlphaFoldDB" id="A0A0V0R2M5"/>
<dbReference type="OMA" id="FRISKEC"/>
<comment type="caution">
    <text evidence="3">The sequence shown here is derived from an EMBL/GenBank/DDBJ whole genome shotgun (WGS) entry which is preliminary data.</text>
</comment>
<feature type="region of interest" description="Disordered" evidence="1">
    <location>
        <begin position="494"/>
        <end position="521"/>
    </location>
</feature>
<feature type="compositionally biased region" description="Low complexity" evidence="1">
    <location>
        <begin position="287"/>
        <end position="319"/>
    </location>
</feature>
<dbReference type="PROSITE" id="PS50812">
    <property type="entry name" value="PWWP"/>
    <property type="match status" value="1"/>
</dbReference>
<feature type="compositionally biased region" description="Low complexity" evidence="1">
    <location>
        <begin position="122"/>
        <end position="154"/>
    </location>
</feature>
<dbReference type="CDD" id="cd05162">
    <property type="entry name" value="PWWP"/>
    <property type="match status" value="1"/>
</dbReference>
<dbReference type="OrthoDB" id="62853at2759"/>